<organism evidence="1 2">
    <name type="scientific">Peronospora effusa</name>
    <dbReference type="NCBI Taxonomy" id="542832"/>
    <lineage>
        <taxon>Eukaryota</taxon>
        <taxon>Sar</taxon>
        <taxon>Stramenopiles</taxon>
        <taxon>Oomycota</taxon>
        <taxon>Peronosporomycetes</taxon>
        <taxon>Peronosporales</taxon>
        <taxon>Peronosporaceae</taxon>
        <taxon>Peronospora</taxon>
    </lineage>
</organism>
<dbReference type="EMBL" id="QKXF01000169">
    <property type="protein sequence ID" value="RQM15117.1"/>
    <property type="molecule type" value="Genomic_DNA"/>
</dbReference>
<dbReference type="Proteomes" id="UP000286097">
    <property type="component" value="Unassembled WGS sequence"/>
</dbReference>
<name>A0A425CDN4_9STRA</name>
<gene>
    <name evidence="1" type="ORF">DD237_006383</name>
</gene>
<dbReference type="AlphaFoldDB" id="A0A425CDN4"/>
<reference evidence="1 2" key="1">
    <citation type="submission" date="2018-06" db="EMBL/GenBank/DDBJ databases">
        <title>Comparative genomics of downy mildews reveals potential adaptations to biotrophy.</title>
        <authorList>
            <person name="Fletcher K."/>
            <person name="Klosterman S.J."/>
            <person name="Derevnina L."/>
            <person name="Martin F."/>
            <person name="Koike S."/>
            <person name="Reyes Chin-Wo S."/>
            <person name="Mou B."/>
            <person name="Michelmore R."/>
        </authorList>
    </citation>
    <scope>NUCLEOTIDE SEQUENCE [LARGE SCALE GENOMIC DNA]</scope>
    <source>
        <strain evidence="1 2">R13</strain>
    </source>
</reference>
<proteinExistence type="predicted"/>
<protein>
    <submittedName>
        <fullName evidence="1">Uncharacterized protein</fullName>
    </submittedName>
</protein>
<accession>A0A425CDN4</accession>
<comment type="caution">
    <text evidence="1">The sequence shown here is derived from an EMBL/GenBank/DDBJ whole genome shotgun (WGS) entry which is preliminary data.</text>
</comment>
<sequence length="172" mass="19044">MFATSSEHGSGTFGDYMKARGKSMRMGSLDELMEIKTAAAGAPRAVPNSFQSPPSYPARPFYSPQDFGLKMPKMKDMDWPGFPKFSGNKIYAGADTDFLAWGKNVQRIVAAQVMRDGTEVDRGIQHGRACHGQNAAFNSTKLPVSKAMKLMCEPKASRKTWKEHIQWLVHVA</sequence>
<evidence type="ECO:0000313" key="2">
    <source>
        <dbReference type="Proteomes" id="UP000286097"/>
    </source>
</evidence>
<evidence type="ECO:0000313" key="1">
    <source>
        <dbReference type="EMBL" id="RQM15117.1"/>
    </source>
</evidence>
<dbReference type="VEuPathDB" id="FungiDB:DD237_006383"/>